<dbReference type="Proteomes" id="UP001241377">
    <property type="component" value="Unassembled WGS sequence"/>
</dbReference>
<accession>A0ACC2VN53</accession>
<protein>
    <submittedName>
        <fullName evidence="1">Uncharacterized protein</fullName>
    </submittedName>
</protein>
<sequence>MYNLAQNHQPRFQGTSYGDSGSQASQGEQQGLNSMRHDFIHSSSKPYPTDDDDDFLFQNPSNDHPQLPYSTLTSSSTYAGLTGKRQSHNNDYELDTLNDGDYANRGLGPKAPLIASYTNESAGSFPHAHPYHYQEPPESDPFADDIDSRPLPRVPFQDDLSSKPQPALPDQEPSEKDRIRRNEKARIRQLRSRPRFHYSRLPYFTIIVTLIQVIVFIVELAKMSHLTGSAFQTKPYFNPMLGPSTYLLINMGARYVPCMQSLRGITTDTTIQFPCPNSTSVDTNVCSLSELCGLSGIPIEYNRYEPDQWYRIITPIFLHAGFLHIIFNLLLQVTMGASIERQIGVIKFAIIYLMSGIGGFVLGANFSPNGIASTGCSGALFGIVATNIIMFVYCGRKNTNLYGTKHYVLFIFIMLTEIVVSFVLGLLPGLDNFSHLGGFAMGLLTSILLLQDPFFVYVDGIITYSGRDSIWDEFVNNWNPFYNWESKIPSRVYMWFGVRAVCLVLAVLYMALLIVNFFGKPELDNDKSCAWCKYFNCIPVNGWCDMGEISVLTASTSSQQPSSTSSTNNTPLPTEIDGPQNQKRRQRRYDFEAKSPIENKNTFDTLTLDSYKGFTRDETASSVSGLALGAIIVLVTFHYFKKSYSKKN</sequence>
<comment type="caution">
    <text evidence="1">The sequence shown here is derived from an EMBL/GenBank/DDBJ whole genome shotgun (WGS) entry which is preliminary data.</text>
</comment>
<proteinExistence type="predicted"/>
<evidence type="ECO:0000313" key="2">
    <source>
        <dbReference type="Proteomes" id="UP001241377"/>
    </source>
</evidence>
<organism evidence="1 2">
    <name type="scientific">Naganishia cerealis</name>
    <dbReference type="NCBI Taxonomy" id="610337"/>
    <lineage>
        <taxon>Eukaryota</taxon>
        <taxon>Fungi</taxon>
        <taxon>Dikarya</taxon>
        <taxon>Basidiomycota</taxon>
        <taxon>Agaricomycotina</taxon>
        <taxon>Tremellomycetes</taxon>
        <taxon>Filobasidiales</taxon>
        <taxon>Filobasidiaceae</taxon>
        <taxon>Naganishia</taxon>
    </lineage>
</organism>
<dbReference type="EMBL" id="JASBWR010000065">
    <property type="protein sequence ID" value="KAJ9100201.1"/>
    <property type="molecule type" value="Genomic_DNA"/>
</dbReference>
<keyword evidence="2" id="KW-1185">Reference proteome</keyword>
<evidence type="ECO:0000313" key="1">
    <source>
        <dbReference type="EMBL" id="KAJ9100201.1"/>
    </source>
</evidence>
<name>A0ACC2VN53_9TREE</name>
<gene>
    <name evidence="1" type="ORF">QFC19_005734</name>
</gene>
<reference evidence="1" key="1">
    <citation type="submission" date="2023-04" db="EMBL/GenBank/DDBJ databases">
        <title>Draft Genome sequencing of Naganishia species isolated from polar environments using Oxford Nanopore Technology.</title>
        <authorList>
            <person name="Leo P."/>
            <person name="Venkateswaran K."/>
        </authorList>
    </citation>
    <scope>NUCLEOTIDE SEQUENCE</scope>
    <source>
        <strain evidence="1">MNA-CCFEE 5261</strain>
    </source>
</reference>